<feature type="domain" description="Rubrerythrin diiron-binding" evidence="1">
    <location>
        <begin position="8"/>
        <end position="59"/>
    </location>
</feature>
<dbReference type="Gene3D" id="1.20.1260.10">
    <property type="match status" value="1"/>
</dbReference>
<evidence type="ECO:0000313" key="3">
    <source>
        <dbReference type="Proteomes" id="UP000095255"/>
    </source>
</evidence>
<keyword evidence="3" id="KW-1185">Reference proteome</keyword>
<dbReference type="InterPro" id="IPR012347">
    <property type="entry name" value="Ferritin-like"/>
</dbReference>
<dbReference type="EMBL" id="MJAT01000003">
    <property type="protein sequence ID" value="OEH86541.1"/>
    <property type="molecule type" value="Genomic_DNA"/>
</dbReference>
<dbReference type="AlphaFoldDB" id="A0A1E5L8T5"/>
<dbReference type="InterPro" id="IPR009078">
    <property type="entry name" value="Ferritin-like_SF"/>
</dbReference>
<sequence length="65" mass="7628">MQEILDGLLEAIEDERKAQKHYKMLAEKAEDPLLKKVFEQMVKEEEGHEKLLSSRYEALLKLANK</sequence>
<dbReference type="SUPFAM" id="SSF47240">
    <property type="entry name" value="Ferritin-like"/>
    <property type="match status" value="1"/>
</dbReference>
<dbReference type="Proteomes" id="UP000095255">
    <property type="component" value="Unassembled WGS sequence"/>
</dbReference>
<accession>A0A1E5L8T5</accession>
<dbReference type="OrthoDB" id="1739983at2"/>
<evidence type="ECO:0000259" key="1">
    <source>
        <dbReference type="Pfam" id="PF02915"/>
    </source>
</evidence>
<dbReference type="GO" id="GO:0046872">
    <property type="term" value="F:metal ion binding"/>
    <property type="evidence" value="ECO:0007669"/>
    <property type="project" value="InterPro"/>
</dbReference>
<comment type="caution">
    <text evidence="2">The sequence shown here is derived from an EMBL/GenBank/DDBJ whole genome shotgun (WGS) entry which is preliminary data.</text>
</comment>
<reference evidence="2 3" key="1">
    <citation type="submission" date="2016-09" db="EMBL/GenBank/DDBJ databases">
        <title>Desulfuribacillus arsenicus sp. nov., an obligately anaerobic, dissimilatory arsenic- and antimonate-reducing bacterium isolated from anoxic sediments.</title>
        <authorList>
            <person name="Abin C.A."/>
            <person name="Hollibaugh J.T."/>
        </authorList>
    </citation>
    <scope>NUCLEOTIDE SEQUENCE [LARGE SCALE GENOMIC DNA]</scope>
    <source>
        <strain evidence="2 3">MLFW-2</strain>
    </source>
</reference>
<evidence type="ECO:0000313" key="2">
    <source>
        <dbReference type="EMBL" id="OEH86541.1"/>
    </source>
</evidence>
<name>A0A1E5L8T5_9FIRM</name>
<dbReference type="GO" id="GO:0016491">
    <property type="term" value="F:oxidoreductase activity"/>
    <property type="evidence" value="ECO:0007669"/>
    <property type="project" value="InterPro"/>
</dbReference>
<organism evidence="2 3">
    <name type="scientific">Desulfuribacillus stibiiarsenatis</name>
    <dbReference type="NCBI Taxonomy" id="1390249"/>
    <lineage>
        <taxon>Bacteria</taxon>
        <taxon>Bacillati</taxon>
        <taxon>Bacillota</taxon>
        <taxon>Desulfuribacillia</taxon>
        <taxon>Desulfuribacillales</taxon>
        <taxon>Desulfuribacillaceae</taxon>
        <taxon>Desulfuribacillus</taxon>
    </lineage>
</organism>
<dbReference type="STRING" id="1390249.BHU72_13105"/>
<gene>
    <name evidence="2" type="ORF">BHU72_13105</name>
</gene>
<dbReference type="InterPro" id="IPR003251">
    <property type="entry name" value="Rr_diiron-bd_dom"/>
</dbReference>
<protein>
    <submittedName>
        <fullName evidence="2">Rubrerythrin</fullName>
    </submittedName>
</protein>
<proteinExistence type="predicted"/>
<dbReference type="Pfam" id="PF02915">
    <property type="entry name" value="Rubrerythrin"/>
    <property type="match status" value="1"/>
</dbReference>
<dbReference type="RefSeq" id="WP_069701136.1">
    <property type="nucleotide sequence ID" value="NZ_MJAT01000003.1"/>
</dbReference>